<evidence type="ECO:0000313" key="3">
    <source>
        <dbReference type="Proteomes" id="UP000017396"/>
    </source>
</evidence>
<feature type="chain" id="PRO_5004664116" evidence="1">
    <location>
        <begin position="27"/>
        <end position="130"/>
    </location>
</feature>
<proteinExistence type="predicted"/>
<dbReference type="eggNOG" id="ENOG5032SNK">
    <property type="taxonomic scope" value="Bacteria"/>
</dbReference>
<dbReference type="EMBL" id="CP003587">
    <property type="protein sequence ID" value="AGY60733.1"/>
    <property type="molecule type" value="Genomic_DNA"/>
</dbReference>
<name>U5QPA5_GLOK1</name>
<dbReference type="KEGG" id="glj:GKIL_4487"/>
<evidence type="ECO:0000313" key="2">
    <source>
        <dbReference type="EMBL" id="AGY60733.1"/>
    </source>
</evidence>
<reference evidence="2 3" key="1">
    <citation type="journal article" date="2013" name="PLoS ONE">
        <title>Cultivation and Complete Genome Sequencing of Gloeobacter kilaueensis sp. nov., from a Lava Cave in Kilauea Caldera, Hawai'i.</title>
        <authorList>
            <person name="Saw J.H."/>
            <person name="Schatz M."/>
            <person name="Brown M.V."/>
            <person name="Kunkel D.D."/>
            <person name="Foster J.S."/>
            <person name="Shick H."/>
            <person name="Christensen S."/>
            <person name="Hou S."/>
            <person name="Wan X."/>
            <person name="Donachie S.P."/>
        </authorList>
    </citation>
    <scope>NUCLEOTIDE SEQUENCE [LARGE SCALE GENOMIC DNA]</scope>
    <source>
        <strain evidence="3">JS</strain>
    </source>
</reference>
<keyword evidence="1" id="KW-0732">Signal</keyword>
<dbReference type="AlphaFoldDB" id="U5QPA5"/>
<dbReference type="STRING" id="1183438.GKIL_4487"/>
<evidence type="ECO:0000256" key="1">
    <source>
        <dbReference type="SAM" id="SignalP"/>
    </source>
</evidence>
<feature type="signal peptide" evidence="1">
    <location>
        <begin position="1"/>
        <end position="26"/>
    </location>
</feature>
<protein>
    <submittedName>
        <fullName evidence="2">Uncharacterized protein</fullName>
    </submittedName>
</protein>
<dbReference type="Proteomes" id="UP000017396">
    <property type="component" value="Chromosome"/>
</dbReference>
<accession>U5QPA5</accession>
<gene>
    <name evidence="2" type="ORF">GKIL_4487</name>
</gene>
<organism evidence="2 3">
    <name type="scientific">Gloeobacter kilaueensis (strain ATCC BAA-2537 / CCAP 1431/1 / ULC 316 / JS1)</name>
    <dbReference type="NCBI Taxonomy" id="1183438"/>
    <lineage>
        <taxon>Bacteria</taxon>
        <taxon>Bacillati</taxon>
        <taxon>Cyanobacteriota</taxon>
        <taxon>Cyanophyceae</taxon>
        <taxon>Gloeobacterales</taxon>
        <taxon>Gloeobacteraceae</taxon>
        <taxon>Gloeobacter</taxon>
    </lineage>
</organism>
<sequence length="130" mass="14050">MSRVSSGHAALLCAVLATLFICQVVAAQPKPSRQGEVRIGNKTPYPVRVVITKADGSLEGAFWDFAPGEGGSEGIRLALANKPVLLGEGDVITVFTVDGSRKYWGPNILGRTLAPFWDGRRRMWTSVLRP</sequence>
<keyword evidence="3" id="KW-1185">Reference proteome</keyword>
<dbReference type="HOGENOM" id="CLU_1945711_0_0_3"/>